<evidence type="ECO:0000313" key="11">
    <source>
        <dbReference type="EMBL" id="EFE28091.1"/>
    </source>
</evidence>
<dbReference type="STRING" id="546269.HMPREF0389_00003"/>
<keyword evidence="3" id="KW-0444">Lipid biosynthesis</keyword>
<evidence type="ECO:0000256" key="1">
    <source>
        <dbReference type="ARBA" id="ARBA00004141"/>
    </source>
</evidence>
<dbReference type="InterPro" id="IPR000462">
    <property type="entry name" value="CDP-OH_P_trans"/>
</dbReference>
<keyword evidence="5 10" id="KW-1133">Transmembrane helix</keyword>
<proteinExistence type="inferred from homology"/>
<feature type="transmembrane region" description="Helical" evidence="10">
    <location>
        <begin position="183"/>
        <end position="201"/>
    </location>
</feature>
<dbReference type="KEGG" id="faa:HMPREF0389_00003"/>
<feature type="transmembrane region" description="Helical" evidence="10">
    <location>
        <begin position="9"/>
        <end position="28"/>
    </location>
</feature>
<dbReference type="GO" id="GO:0016020">
    <property type="term" value="C:membrane"/>
    <property type="evidence" value="ECO:0007669"/>
    <property type="project" value="UniProtKB-SubCell"/>
</dbReference>
<evidence type="ECO:0000256" key="5">
    <source>
        <dbReference type="ARBA" id="ARBA00022989"/>
    </source>
</evidence>
<evidence type="ECO:0000256" key="2">
    <source>
        <dbReference type="ARBA" id="ARBA00010441"/>
    </source>
</evidence>
<keyword evidence="12" id="KW-1185">Reference proteome</keyword>
<keyword evidence="9" id="KW-1208">Phospholipid metabolism</keyword>
<dbReference type="AlphaFoldDB" id="D6GR00"/>
<organism evidence="11 12">
    <name type="scientific">Filifactor alocis (strain ATCC 35896 / CCUG 47790 / D40 B5)</name>
    <name type="common">Fusobacterium alocis</name>
    <dbReference type="NCBI Taxonomy" id="546269"/>
    <lineage>
        <taxon>Bacteria</taxon>
        <taxon>Bacillati</taxon>
        <taxon>Bacillota</taxon>
        <taxon>Clostridia</taxon>
        <taxon>Peptostreptococcales</taxon>
        <taxon>Filifactoraceae</taxon>
        <taxon>Filifactor</taxon>
    </lineage>
</organism>
<comment type="subcellular location">
    <subcellularLocation>
        <location evidence="1">Membrane</location>
        <topology evidence="1">Multi-pass membrane protein</topology>
    </subcellularLocation>
</comment>
<feature type="transmembrane region" description="Helical" evidence="10">
    <location>
        <begin position="152"/>
        <end position="171"/>
    </location>
</feature>
<dbReference type="PANTHER" id="PTHR14269:SF61">
    <property type="entry name" value="CDP-DIACYLGLYCEROL--SERINE O-PHOSPHATIDYLTRANSFERASE"/>
    <property type="match status" value="1"/>
</dbReference>
<gene>
    <name evidence="11" type="ordered locus">HMPREF0389_00003</name>
</gene>
<feature type="transmembrane region" description="Helical" evidence="10">
    <location>
        <begin position="93"/>
        <end position="114"/>
    </location>
</feature>
<feature type="transmembrane region" description="Helical" evidence="10">
    <location>
        <begin position="126"/>
        <end position="146"/>
    </location>
</feature>
<keyword evidence="7 10" id="KW-0472">Membrane</keyword>
<evidence type="ECO:0000256" key="6">
    <source>
        <dbReference type="ARBA" id="ARBA00023098"/>
    </source>
</evidence>
<sequence length="202" mass="22745">MMIGKWNRTVILTYVGIFFSIIGMGFVIHADAESAMSCLILAGICDLFDGQIARRIKRTEEEKLFGIELDSVADVVNFIAFPVVLLYVTVSSWLLVSLAGTFFAICGTARLAFFNMGAKESMGEISFYRGLPVTYTALILPLVYLLKYAISLNVFDIIFMVCYLSIGVFQITDIRVSKPKRWAYPFFVVLAVGMLYVYRWIS</sequence>
<evidence type="ECO:0000256" key="8">
    <source>
        <dbReference type="ARBA" id="ARBA00023209"/>
    </source>
</evidence>
<dbReference type="RefSeq" id="WP_014262287.1">
    <property type="nucleotide sequence ID" value="NC_016630.1"/>
</dbReference>
<dbReference type="InterPro" id="IPR043130">
    <property type="entry name" value="CDP-OH_PTrfase_TM_dom"/>
</dbReference>
<dbReference type="GO" id="GO:0008654">
    <property type="term" value="P:phospholipid biosynthetic process"/>
    <property type="evidence" value="ECO:0007669"/>
    <property type="project" value="UniProtKB-KW"/>
</dbReference>
<keyword evidence="6" id="KW-0443">Lipid metabolism</keyword>
<evidence type="ECO:0000256" key="9">
    <source>
        <dbReference type="ARBA" id="ARBA00023264"/>
    </source>
</evidence>
<dbReference type="eggNOG" id="COG1183">
    <property type="taxonomic scope" value="Bacteria"/>
</dbReference>
<evidence type="ECO:0000256" key="3">
    <source>
        <dbReference type="ARBA" id="ARBA00022516"/>
    </source>
</evidence>
<dbReference type="EMBL" id="CP002390">
    <property type="protein sequence ID" value="EFE28091.1"/>
    <property type="molecule type" value="Genomic_DNA"/>
</dbReference>
<dbReference type="InterPro" id="IPR050324">
    <property type="entry name" value="CDP-alcohol_PTase-I"/>
</dbReference>
<dbReference type="Gene3D" id="1.20.120.1760">
    <property type="match status" value="1"/>
</dbReference>
<reference evidence="12" key="1">
    <citation type="submission" date="2010-12" db="EMBL/GenBank/DDBJ databases">
        <title>The genome sequence of Filifactor alocis strain ATCC 35896.</title>
        <authorList>
            <consortium name="The Broad Institute Genome Sequencing Platform"/>
            <person name="Ward D."/>
            <person name="Earl A."/>
            <person name="Feldgarden M."/>
            <person name="Young S.K."/>
            <person name="Gargeya S."/>
            <person name="Zeng Q."/>
            <person name="Alvarado L."/>
            <person name="Berlin A."/>
            <person name="Bochicchio J."/>
            <person name="Chapman S.B."/>
            <person name="Chen Z."/>
            <person name="Freedman E."/>
            <person name="Gellesch M."/>
            <person name="Goldberg J."/>
            <person name="Griggs A."/>
            <person name="Gujja S."/>
            <person name="Heilman E."/>
            <person name="Heiman D."/>
            <person name="Howarth C."/>
            <person name="Mehta T."/>
            <person name="Neiman D."/>
            <person name="Pearson M."/>
            <person name="Roberts A."/>
            <person name="Saif S."/>
            <person name="Shea T."/>
            <person name="Shenoy N."/>
            <person name="Sisk P."/>
            <person name="Stolte C."/>
            <person name="Sykes S."/>
            <person name="White J."/>
            <person name="Yandava C."/>
            <person name="Izard J."/>
            <person name="Blanton J.M."/>
            <person name="Baranova O.V."/>
            <person name="Tanner A.C."/>
            <person name="Dewhirst F.E."/>
            <person name="Haas B."/>
            <person name="Nusbaum C."/>
            <person name="Birren B."/>
        </authorList>
    </citation>
    <scope>NUCLEOTIDE SEQUENCE [LARGE SCALE GENOMIC DNA]</scope>
    <source>
        <strain evidence="12">ATCC 35896 / D40 B5</strain>
    </source>
</reference>
<name>D6GR00_FILAD</name>
<evidence type="ECO:0000313" key="12">
    <source>
        <dbReference type="Proteomes" id="UP000007468"/>
    </source>
</evidence>
<keyword evidence="4 10" id="KW-0812">Transmembrane</keyword>
<dbReference type="GO" id="GO:0016780">
    <property type="term" value="F:phosphotransferase activity, for other substituted phosphate groups"/>
    <property type="evidence" value="ECO:0007669"/>
    <property type="project" value="InterPro"/>
</dbReference>
<dbReference type="Pfam" id="PF01066">
    <property type="entry name" value="CDP-OH_P_transf"/>
    <property type="match status" value="1"/>
</dbReference>
<dbReference type="Proteomes" id="UP000007468">
    <property type="component" value="Chromosome"/>
</dbReference>
<dbReference type="PANTHER" id="PTHR14269">
    <property type="entry name" value="CDP-DIACYLGLYCEROL--GLYCEROL-3-PHOSPHATE 3-PHOSPHATIDYLTRANSFERASE-RELATED"/>
    <property type="match status" value="1"/>
</dbReference>
<evidence type="ECO:0000256" key="10">
    <source>
        <dbReference type="SAM" id="Phobius"/>
    </source>
</evidence>
<comment type="similarity">
    <text evidence="2">Belongs to the CDP-alcohol phosphatidyltransferase class-I family.</text>
</comment>
<accession>D6GR00</accession>
<evidence type="ECO:0000256" key="4">
    <source>
        <dbReference type="ARBA" id="ARBA00022692"/>
    </source>
</evidence>
<evidence type="ECO:0000256" key="7">
    <source>
        <dbReference type="ARBA" id="ARBA00023136"/>
    </source>
</evidence>
<keyword evidence="8" id="KW-0594">Phospholipid biosynthesis</keyword>
<dbReference type="OrthoDB" id="9777147at2"/>
<protein>
    <submittedName>
        <fullName evidence="11">CDP-alcohol phosphatidyltransferase</fullName>
    </submittedName>
</protein>